<reference evidence="2" key="1">
    <citation type="journal article" date="2024" name="Proc. Natl. Acad. Sci. U.S.A.">
        <title>Extraordinary preservation of gene collinearity over three hundred million years revealed in homosporous lycophytes.</title>
        <authorList>
            <person name="Li C."/>
            <person name="Wickell D."/>
            <person name="Kuo L.Y."/>
            <person name="Chen X."/>
            <person name="Nie B."/>
            <person name="Liao X."/>
            <person name="Peng D."/>
            <person name="Ji J."/>
            <person name="Jenkins J."/>
            <person name="Williams M."/>
            <person name="Shu S."/>
            <person name="Plott C."/>
            <person name="Barry K."/>
            <person name="Rajasekar S."/>
            <person name="Grimwood J."/>
            <person name="Han X."/>
            <person name="Sun S."/>
            <person name="Hou Z."/>
            <person name="He W."/>
            <person name="Dai G."/>
            <person name="Sun C."/>
            <person name="Schmutz J."/>
            <person name="Leebens-Mack J.H."/>
            <person name="Li F.W."/>
            <person name="Wang L."/>
        </authorList>
    </citation>
    <scope>NUCLEOTIDE SEQUENCE [LARGE SCALE GENOMIC DNA]</scope>
    <source>
        <strain evidence="2">cv. PW_Plant_1</strain>
    </source>
</reference>
<keyword evidence="2" id="KW-1185">Reference proteome</keyword>
<sequence length="1456" mass="161184">MEKYGQFKSQKQQPDIQSHGGAVKKGVSAEKHVYKIGGITVEFPYKAYGPQVAFMGKVVAALERAYREPNGHCNALLESPTGSGKSLALLCAALAWQQHRKENPIAAQPPLVGEAGIGRGDCPRSSAVNDSQTNSPCASIFSQAATEIRPMDAMLASQFAACIATSAKPEGLEGRAIGIQTQAMISGGGFIPEDGNPGFEQDGANMPEPSLKKFGKGTQQSEKKAKTPTIFYATRTHSQISQVIQEFRKTTYRVPMAVLAARKHYCTNKQVRKKENIDEDCKLLLKDPEHACPYFKNANKLRNHSSIQLGGIHEVHDIEDLVSLGHAMKGCAYFAARALSVDAEIVFCPYSYIVNPIIRKAMDVDLRGAIVILDEAHNIEDVARESGSVDLETTELEEIQTELEQLTSSGASVEYYQPLLEMIQEMLIWAQQQANFLSKRDPEHYSSCWNGDKALRELRAAGISLDAFPILLDCAEKVIKAASDPDEAKLHLSIHVACLIEGLFVALKFMLKSPARVGDYQLVIQKYLKRDEGVQRWVYSVSLWCLNPGVVFEDVAAASRSIILTSGTLSPLSSFASELGVPFEICMEGPHVIDMSKQVWAAALSVGPGSEPLNASYKHAETYTFQDAVGAALENICKVVPGGALIFFPSYKLLDKLCRRWKATGQWARLSEDRRLFVEPRGNRENFELILAGYYESIAGISQKTKTSKLAKGTRSINNDNLASRRGQTGAAFLAVCRGKVSEGIDFSDENARVVIVVGIPFPNVKDIQVSLKKEYNNRNKISKNLLGGDQWYCHQAFRALNQAVGRCIRHRNDFGAIILLDERFKQSNYLEYMSKWLRKAITKSDNFEQSLEDLAKFFKTFRVLPSYDGSINSEIPSVHKQTGAFNGLCSASTILTSIDSPEKSYSSNPHTEMLDTFKWRVCDSPVAVTNNILKESCSNYNLLSFETFSPSKNQNDKNSSLCSMGICQEEEASVVCTWQQMQNLEASLAESDDITMIRNTIRVEEQNSEELVTNSWRKSIVDSALQNGFSYSCSSETCKPPQCVSSFAWGESLATPPHACTEKKFFQKMDSSKLQSDSFDMKVDECQPNNLLHPIQCSSSKPWVRKCSLRDKKRKVLESVSSRLFEKISTLDDISLIENASLEIDEDLIDGNGMRRSTTATKSDCEDDALLVCSTLSKECDEPAGNQFDPPDLTGLEDATLLTKATFGAESSVSVSTENETQNYLLSCIKCGHSVGTVEKNLFVSCYTTTLQKPYLRVLQSMQDYSVHTSVPCSSKGQQKSESTVHVYITEPDELDSSLTIGKEKFTGLQPTTECTRCMPTSEHAVWVKEDGCVFEPIHCTWCVDIKSPIGARILAADRTNSLLASKVAIFQDRMKAMPVTPAMLDKVQHMQKNNQCKQSTVLKSGSPSNRYGTSRDQCDQLKKSERVQMTTLGKGKLKLPKKDSFRSSMSLYPS</sequence>
<name>A0ACC2BSB9_DIPCM</name>
<gene>
    <name evidence="1" type="ORF">O6H91_13G014200</name>
</gene>
<accession>A0ACC2BSB9</accession>
<dbReference type="Proteomes" id="UP001162992">
    <property type="component" value="Chromosome 13"/>
</dbReference>
<proteinExistence type="predicted"/>
<evidence type="ECO:0000313" key="2">
    <source>
        <dbReference type="Proteomes" id="UP001162992"/>
    </source>
</evidence>
<dbReference type="EMBL" id="CM055104">
    <property type="protein sequence ID" value="KAJ7532666.1"/>
    <property type="molecule type" value="Genomic_DNA"/>
</dbReference>
<organism evidence="1 2">
    <name type="scientific">Diphasiastrum complanatum</name>
    <name type="common">Issler's clubmoss</name>
    <name type="synonym">Lycopodium complanatum</name>
    <dbReference type="NCBI Taxonomy" id="34168"/>
    <lineage>
        <taxon>Eukaryota</taxon>
        <taxon>Viridiplantae</taxon>
        <taxon>Streptophyta</taxon>
        <taxon>Embryophyta</taxon>
        <taxon>Tracheophyta</taxon>
        <taxon>Lycopodiopsida</taxon>
        <taxon>Lycopodiales</taxon>
        <taxon>Lycopodiaceae</taxon>
        <taxon>Lycopodioideae</taxon>
        <taxon>Diphasiastrum</taxon>
    </lineage>
</organism>
<protein>
    <submittedName>
        <fullName evidence="1">Uncharacterized protein</fullName>
    </submittedName>
</protein>
<comment type="caution">
    <text evidence="1">The sequence shown here is derived from an EMBL/GenBank/DDBJ whole genome shotgun (WGS) entry which is preliminary data.</text>
</comment>
<evidence type="ECO:0000313" key="1">
    <source>
        <dbReference type="EMBL" id="KAJ7532666.1"/>
    </source>
</evidence>